<dbReference type="Pfam" id="PF07396">
    <property type="entry name" value="Porin_O_P"/>
    <property type="match status" value="1"/>
</dbReference>
<accession>A0A315Z6H8</accession>
<dbReference type="EMBL" id="QGDO01000008">
    <property type="protein sequence ID" value="PWJ37971.1"/>
    <property type="molecule type" value="Genomic_DNA"/>
</dbReference>
<dbReference type="AlphaFoldDB" id="A0A315Z6H8"/>
<keyword evidence="1" id="KW-0732">Signal</keyword>
<feature type="chain" id="PRO_5016393662" evidence="1">
    <location>
        <begin position="21"/>
        <end position="433"/>
    </location>
</feature>
<dbReference type="SUPFAM" id="SSF56935">
    <property type="entry name" value="Porins"/>
    <property type="match status" value="1"/>
</dbReference>
<name>A0A315Z6H8_SEDFL</name>
<evidence type="ECO:0000313" key="2">
    <source>
        <dbReference type="EMBL" id="PWJ37971.1"/>
    </source>
</evidence>
<reference evidence="2 3" key="1">
    <citation type="submission" date="2018-03" db="EMBL/GenBank/DDBJ databases">
        <title>Genomic Encyclopedia of Archaeal and Bacterial Type Strains, Phase II (KMG-II): from individual species to whole genera.</title>
        <authorList>
            <person name="Goeker M."/>
        </authorList>
    </citation>
    <scope>NUCLEOTIDE SEQUENCE [LARGE SCALE GENOMIC DNA]</scope>
    <source>
        <strain evidence="2 3">DSM 28229</strain>
    </source>
</reference>
<dbReference type="InterPro" id="IPR023614">
    <property type="entry name" value="Porin_dom_sf"/>
</dbReference>
<protein>
    <submittedName>
        <fullName evidence="2">Phosphate-selective porin O/P</fullName>
    </submittedName>
</protein>
<dbReference type="Proteomes" id="UP000245535">
    <property type="component" value="Unassembled WGS sequence"/>
</dbReference>
<keyword evidence="3" id="KW-1185">Reference proteome</keyword>
<feature type="signal peptide" evidence="1">
    <location>
        <begin position="1"/>
        <end position="20"/>
    </location>
</feature>
<gene>
    <name evidence="2" type="ORF">BC781_108106</name>
</gene>
<evidence type="ECO:0000313" key="3">
    <source>
        <dbReference type="Proteomes" id="UP000245535"/>
    </source>
</evidence>
<proteinExistence type="predicted"/>
<dbReference type="InterPro" id="IPR010870">
    <property type="entry name" value="Porin_O/P"/>
</dbReference>
<dbReference type="OrthoDB" id="9768080at2"/>
<comment type="caution">
    <text evidence="2">The sequence shown here is derived from an EMBL/GenBank/DDBJ whole genome shotgun (WGS) entry which is preliminary data.</text>
</comment>
<dbReference type="RefSeq" id="WP_109622167.1">
    <property type="nucleotide sequence ID" value="NZ_QGDO01000008.1"/>
</dbReference>
<organism evidence="2 3">
    <name type="scientific">Sediminitomix flava</name>
    <dbReference type="NCBI Taxonomy" id="379075"/>
    <lineage>
        <taxon>Bacteria</taxon>
        <taxon>Pseudomonadati</taxon>
        <taxon>Bacteroidota</taxon>
        <taxon>Cytophagia</taxon>
        <taxon>Cytophagales</taxon>
        <taxon>Flammeovirgaceae</taxon>
        <taxon>Sediminitomix</taxon>
    </lineage>
</organism>
<dbReference type="Gene3D" id="2.40.160.10">
    <property type="entry name" value="Porin"/>
    <property type="match status" value="1"/>
</dbReference>
<sequence>MKIVRFLILILSLTSLNLYAQDIESDSTEVKKGAIEELKYIKQPGFANASSKIFSSDRRYSISGFGEINYVNYHGGPKNTSSGELELYYTNLYRFGTYFGYRFTDKFILMSELQMEFMHDGFNKGEFDYGLEFSFDYLFNPYFNVRVGNYPLGLGFVNVNEEPIAFYTVNRPEVERVLIPTQWLELGVNFYGNIIEDLEYHAGVTKGMDAMAFRTGTWVRDGRTNPFHDDIGGWAVNGKLQYGHEDHVLLALAGYYGDASMNNTLSFEGKQGQKLESNLGMFTAVGAYTQGPWSFFGMFMKGWLSGTEDLYKENIQRDGSDINQSSYVLGAETMGYYGEVRYDLFDLFKMNTEKKLPLFVRYEVVNTHQKVDDYFVKNDIDFVGNNLEVISVGLNFRPKKNWTFKADYQFRNNRYESAGETPNQFEMGVGFIY</sequence>
<evidence type="ECO:0000256" key="1">
    <source>
        <dbReference type="SAM" id="SignalP"/>
    </source>
</evidence>